<evidence type="ECO:0008006" key="3">
    <source>
        <dbReference type="Google" id="ProtNLM"/>
    </source>
</evidence>
<organism evidence="1 2">
    <name type="scientific">Prorocentrum cordatum</name>
    <dbReference type="NCBI Taxonomy" id="2364126"/>
    <lineage>
        <taxon>Eukaryota</taxon>
        <taxon>Sar</taxon>
        <taxon>Alveolata</taxon>
        <taxon>Dinophyceae</taxon>
        <taxon>Prorocentrales</taxon>
        <taxon>Prorocentraceae</taxon>
        <taxon>Prorocentrum</taxon>
    </lineage>
</organism>
<gene>
    <name evidence="1" type="ORF">PCOR1329_LOCUS28580</name>
</gene>
<dbReference type="Proteomes" id="UP001189429">
    <property type="component" value="Unassembled WGS sequence"/>
</dbReference>
<name>A0ABN9SEE3_9DINO</name>
<protein>
    <recommendedName>
        <fullName evidence="3">RNase H type-1 domain-containing protein</fullName>
    </recommendedName>
</protein>
<evidence type="ECO:0000313" key="1">
    <source>
        <dbReference type="EMBL" id="CAK0829739.1"/>
    </source>
</evidence>
<dbReference type="EMBL" id="CAUYUJ010010576">
    <property type="protein sequence ID" value="CAK0829739.1"/>
    <property type="molecule type" value="Genomic_DNA"/>
</dbReference>
<feature type="non-terminal residue" evidence="1">
    <location>
        <position position="140"/>
    </location>
</feature>
<accession>A0ABN9SEE3</accession>
<reference evidence="1" key="1">
    <citation type="submission" date="2023-10" db="EMBL/GenBank/DDBJ databases">
        <authorList>
            <person name="Chen Y."/>
            <person name="Shah S."/>
            <person name="Dougan E. K."/>
            <person name="Thang M."/>
            <person name="Chan C."/>
        </authorList>
    </citation>
    <scope>NUCLEOTIDE SEQUENCE [LARGE SCALE GENOMIC DNA]</scope>
</reference>
<proteinExistence type="predicted"/>
<keyword evidence="2" id="KW-1185">Reference proteome</keyword>
<sequence length="140" mass="15754">MAPTPLGAAEERRGPAAEQGDTMGVELFFDGSAIGTSIGHLTIWTNCDLMITGWHHDKRCCYEWMRSYREIWIRFLEVATDYGLELLALRKARAHTTRANRERGIVGERERPGNSVTGTLAKQGAKLHDVDGERFKLSCF</sequence>
<evidence type="ECO:0000313" key="2">
    <source>
        <dbReference type="Proteomes" id="UP001189429"/>
    </source>
</evidence>
<comment type="caution">
    <text evidence="1">The sequence shown here is derived from an EMBL/GenBank/DDBJ whole genome shotgun (WGS) entry which is preliminary data.</text>
</comment>